<sequence length="172" mass="19068">MVPRHASRWLHLSGFLAAAGLFLAATGCDRTVKPGQLDQVAPTFAVNDGINAVDLTQLHGKVVVLSFWATWCGPCIEEMPSLEKLQRDLPDVHVVGIASQQDPADYRAWLLRHPITIFSVFDAQQKSNALYGSFRFPETYVIDKSGMIRRKFIGPQNWASPEIESYLKGLAG</sequence>
<comment type="subcellular location">
    <subcellularLocation>
        <location evidence="1">Cell envelope</location>
    </subcellularLocation>
</comment>
<gene>
    <name evidence="7" type="ORF">SAMN05421819_0789</name>
</gene>
<feature type="domain" description="Thioredoxin" evidence="6">
    <location>
        <begin position="35"/>
        <end position="172"/>
    </location>
</feature>
<keyword evidence="8" id="KW-1185">Reference proteome</keyword>
<dbReference type="AlphaFoldDB" id="A0A1H5TY71"/>
<dbReference type="PROSITE" id="PS51352">
    <property type="entry name" value="THIOREDOXIN_2"/>
    <property type="match status" value="1"/>
</dbReference>
<evidence type="ECO:0000256" key="3">
    <source>
        <dbReference type="ARBA" id="ARBA00023157"/>
    </source>
</evidence>
<dbReference type="GO" id="GO:0016853">
    <property type="term" value="F:isomerase activity"/>
    <property type="evidence" value="ECO:0007669"/>
    <property type="project" value="UniProtKB-KW"/>
</dbReference>
<name>A0A1H5TY71_9BACT</name>
<dbReference type="PROSITE" id="PS51257">
    <property type="entry name" value="PROKAR_LIPOPROTEIN"/>
    <property type="match status" value="1"/>
</dbReference>
<dbReference type="OrthoDB" id="25753at2"/>
<evidence type="ECO:0000313" key="8">
    <source>
        <dbReference type="Proteomes" id="UP000236728"/>
    </source>
</evidence>
<proteinExistence type="predicted"/>
<feature type="chain" id="PRO_5009285542" evidence="5">
    <location>
        <begin position="25"/>
        <end position="172"/>
    </location>
</feature>
<dbReference type="InterPro" id="IPR013766">
    <property type="entry name" value="Thioredoxin_domain"/>
</dbReference>
<dbReference type="RefSeq" id="WP_103931672.1">
    <property type="nucleotide sequence ID" value="NZ_FNVA01000001.1"/>
</dbReference>
<keyword evidence="7" id="KW-0413">Isomerase</keyword>
<dbReference type="EMBL" id="FNVA01000001">
    <property type="protein sequence ID" value="SEF67822.1"/>
    <property type="molecule type" value="Genomic_DNA"/>
</dbReference>
<evidence type="ECO:0000256" key="5">
    <source>
        <dbReference type="SAM" id="SignalP"/>
    </source>
</evidence>
<dbReference type="CDD" id="cd02966">
    <property type="entry name" value="TlpA_like_family"/>
    <property type="match status" value="1"/>
</dbReference>
<evidence type="ECO:0000256" key="2">
    <source>
        <dbReference type="ARBA" id="ARBA00022748"/>
    </source>
</evidence>
<dbReference type="Gene3D" id="3.40.30.10">
    <property type="entry name" value="Glutaredoxin"/>
    <property type="match status" value="1"/>
</dbReference>
<reference evidence="7 8" key="1">
    <citation type="submission" date="2016-10" db="EMBL/GenBank/DDBJ databases">
        <authorList>
            <person name="de Groot N.N."/>
        </authorList>
    </citation>
    <scope>NUCLEOTIDE SEQUENCE [LARGE SCALE GENOMIC DNA]</scope>
    <source>
        <strain evidence="7 8">DSM 22489</strain>
    </source>
</reference>
<dbReference type="InterPro" id="IPR050553">
    <property type="entry name" value="Thioredoxin_ResA/DsbE_sf"/>
</dbReference>
<dbReference type="GO" id="GO:0017004">
    <property type="term" value="P:cytochrome complex assembly"/>
    <property type="evidence" value="ECO:0007669"/>
    <property type="project" value="UniProtKB-KW"/>
</dbReference>
<dbReference type="InterPro" id="IPR036249">
    <property type="entry name" value="Thioredoxin-like_sf"/>
</dbReference>
<evidence type="ECO:0000256" key="4">
    <source>
        <dbReference type="ARBA" id="ARBA00023284"/>
    </source>
</evidence>
<dbReference type="PANTHER" id="PTHR42852:SF6">
    <property type="entry name" value="THIOL:DISULFIDE INTERCHANGE PROTEIN DSBE"/>
    <property type="match status" value="1"/>
</dbReference>
<keyword evidence="2" id="KW-0201">Cytochrome c-type biogenesis</keyword>
<protein>
    <submittedName>
        <fullName evidence="7">Thiol-disulfide isomerase or thioredoxin</fullName>
    </submittedName>
</protein>
<keyword evidence="5" id="KW-0732">Signal</keyword>
<dbReference type="Pfam" id="PF08534">
    <property type="entry name" value="Redoxin"/>
    <property type="match status" value="1"/>
</dbReference>
<evidence type="ECO:0000259" key="6">
    <source>
        <dbReference type="PROSITE" id="PS51352"/>
    </source>
</evidence>
<dbReference type="InterPro" id="IPR013740">
    <property type="entry name" value="Redoxin"/>
</dbReference>
<dbReference type="PANTHER" id="PTHR42852">
    <property type="entry name" value="THIOL:DISULFIDE INTERCHANGE PROTEIN DSBE"/>
    <property type="match status" value="1"/>
</dbReference>
<organism evidence="7 8">
    <name type="scientific">Bryocella elongata</name>
    <dbReference type="NCBI Taxonomy" id="863522"/>
    <lineage>
        <taxon>Bacteria</taxon>
        <taxon>Pseudomonadati</taxon>
        <taxon>Acidobacteriota</taxon>
        <taxon>Terriglobia</taxon>
        <taxon>Terriglobales</taxon>
        <taxon>Acidobacteriaceae</taxon>
        <taxon>Bryocella</taxon>
    </lineage>
</organism>
<evidence type="ECO:0000256" key="1">
    <source>
        <dbReference type="ARBA" id="ARBA00004196"/>
    </source>
</evidence>
<dbReference type="GO" id="GO:0016491">
    <property type="term" value="F:oxidoreductase activity"/>
    <property type="evidence" value="ECO:0007669"/>
    <property type="project" value="InterPro"/>
</dbReference>
<keyword evidence="3" id="KW-1015">Disulfide bond</keyword>
<accession>A0A1H5TY71</accession>
<dbReference type="Proteomes" id="UP000236728">
    <property type="component" value="Unassembled WGS sequence"/>
</dbReference>
<keyword evidence="4" id="KW-0676">Redox-active center</keyword>
<feature type="signal peptide" evidence="5">
    <location>
        <begin position="1"/>
        <end position="24"/>
    </location>
</feature>
<dbReference type="GO" id="GO:0030313">
    <property type="term" value="C:cell envelope"/>
    <property type="evidence" value="ECO:0007669"/>
    <property type="project" value="UniProtKB-SubCell"/>
</dbReference>
<dbReference type="SUPFAM" id="SSF52833">
    <property type="entry name" value="Thioredoxin-like"/>
    <property type="match status" value="1"/>
</dbReference>
<evidence type="ECO:0000313" key="7">
    <source>
        <dbReference type="EMBL" id="SEF67822.1"/>
    </source>
</evidence>